<sequence>MKQTMFLVFAVAVLPLAAVKTNKDLPFDVLEGADPKANGTQVLEKIVENNLLHDMKEASQVPDMEKNGTNGTNTTNSSEAGLGRLASNLEFLLLKVAQLDTWLQRGETVVELQQLEIQKLDKKVDGCMKEEHDKKAPGLSLLEVRQQEEERTQQAQTIFKRVLQKHHHQRENKTFVTPVKATEGFQPKHQDHVSVARRKSQAKGSEASELMLERRRQSSKSLDASLASKVPIVDDLVDAGKSVGGAIVDGTGLVGDALGDAYEHATDKISFVANTVIDTVEKAIDILSRGFNSFHAGCTVLPPHFSFSGGGLRIFFGAMVCSLTLMGQTTQLFHVHYSDTTLPFPEPLNTIASFATSPVRSVLTMGHELTSCHPNSRSIITCLGNKIINYVPPLSYLNRMSDILADFLEGFAKVAATIAGQVLKGSMSLIQQAVKSKFPAAGAPAVVHHSGQSLVITTHTRKRERKPEISALQMDGSDEPPKDGISFNLHNDGGNYQSKLISQLLGCGTATRRHGHNGQATHADWQVHDKNSFVELQPWAVPCGTKWMKKNMDKWQGYSFYTGELAIEKCVTVTYGINVQPVVAFVGGVQFDVMPKPLASIDTTVCWPKGRPDGQDLSVLRTEIKSSGVLLFARTLRLVKRFGAGAGFSTHHSHHVKATTANWHQPTNPRHAMDRTKLLQMQMEEVHNQSVNQSEKSDEGTMEWMEEEELYLASANYSVDLGVNLTSEHRGQAASKELRKAQGVFQLFNFVHPGMVSFKLQALLEGNSFEMRTQMGFGPFSSNEKKIKMVDIVNQFLVILHALPFVSVNSRNKAIHALRHFSGQDTPPPVIPQPGDNVAIHNRFFNQYLNIHNHGAVHSSHSHNYEWGLHPSWIWERWTVIDAGNGEIALHHQRSNRFLGINEHGLYGHVAAASHFHHSWVHHRFRVVPVAGGFIGLHNMLTNRFVSVGYHHGTYVSPKMNVDALPDGWTHQQFRFQIIEPFLKPGRVVALFNHAHHRWLRMHHWDLDRSSPHGLDFPAGWAWERFLVVDVGNGQVALFGTHWKRFVGLDNTGQAYCTGPMEADGLAEKEVWNHFQALPGLQ</sequence>
<dbReference type="Proteomes" id="UP000604046">
    <property type="component" value="Unassembled WGS sequence"/>
</dbReference>
<evidence type="ECO:0000313" key="3">
    <source>
        <dbReference type="EMBL" id="CAE7344382.1"/>
    </source>
</evidence>
<comment type="caution">
    <text evidence="3">The sequence shown here is derived from an EMBL/GenBank/DDBJ whole genome shotgun (WGS) entry which is preliminary data.</text>
</comment>
<dbReference type="OrthoDB" id="429326at2759"/>
<dbReference type="InterPro" id="IPR035992">
    <property type="entry name" value="Ricin_B-like_lectins"/>
</dbReference>
<proteinExistence type="predicted"/>
<protein>
    <submittedName>
        <fullName evidence="3">Uncharacterized protein</fullName>
    </submittedName>
</protein>
<keyword evidence="4" id="KW-1185">Reference proteome</keyword>
<evidence type="ECO:0000256" key="1">
    <source>
        <dbReference type="SAM" id="MobiDB-lite"/>
    </source>
</evidence>
<feature type="region of interest" description="Disordered" evidence="1">
    <location>
        <begin position="186"/>
        <end position="210"/>
    </location>
</feature>
<evidence type="ECO:0000256" key="2">
    <source>
        <dbReference type="SAM" id="SignalP"/>
    </source>
</evidence>
<reference evidence="3" key="1">
    <citation type="submission" date="2021-02" db="EMBL/GenBank/DDBJ databases">
        <authorList>
            <person name="Dougan E. K."/>
            <person name="Rhodes N."/>
            <person name="Thang M."/>
            <person name="Chan C."/>
        </authorList>
    </citation>
    <scope>NUCLEOTIDE SEQUENCE</scope>
</reference>
<dbReference type="EMBL" id="CAJNDS010002132">
    <property type="protein sequence ID" value="CAE7344382.1"/>
    <property type="molecule type" value="Genomic_DNA"/>
</dbReference>
<organism evidence="3 4">
    <name type="scientific">Symbiodinium natans</name>
    <dbReference type="NCBI Taxonomy" id="878477"/>
    <lineage>
        <taxon>Eukaryota</taxon>
        <taxon>Sar</taxon>
        <taxon>Alveolata</taxon>
        <taxon>Dinophyceae</taxon>
        <taxon>Suessiales</taxon>
        <taxon>Symbiodiniaceae</taxon>
        <taxon>Symbiodinium</taxon>
    </lineage>
</organism>
<accession>A0A812P8J8</accession>
<gene>
    <name evidence="3" type="ORF">SNAT2548_LOCUS18039</name>
</gene>
<keyword evidence="2" id="KW-0732">Signal</keyword>
<evidence type="ECO:0000313" key="4">
    <source>
        <dbReference type="Proteomes" id="UP000604046"/>
    </source>
</evidence>
<name>A0A812P8J8_9DINO</name>
<dbReference type="Gene3D" id="2.80.10.50">
    <property type="match status" value="1"/>
</dbReference>
<feature type="chain" id="PRO_5032883232" evidence="2">
    <location>
        <begin position="19"/>
        <end position="1082"/>
    </location>
</feature>
<feature type="region of interest" description="Disordered" evidence="1">
    <location>
        <begin position="459"/>
        <end position="480"/>
    </location>
</feature>
<dbReference type="AlphaFoldDB" id="A0A812P8J8"/>
<dbReference type="SUPFAM" id="SSF50370">
    <property type="entry name" value="Ricin B-like lectins"/>
    <property type="match status" value="1"/>
</dbReference>
<feature type="signal peptide" evidence="2">
    <location>
        <begin position="1"/>
        <end position="18"/>
    </location>
</feature>
<dbReference type="CDD" id="cd00257">
    <property type="entry name" value="beta-trefoil_FSCN-like"/>
    <property type="match status" value="2"/>
</dbReference>